<evidence type="ECO:0000313" key="2">
    <source>
        <dbReference type="Proteomes" id="UP000183190"/>
    </source>
</evidence>
<organism evidence="1 2">
    <name type="scientific">Ruminococcus flavefaciens</name>
    <dbReference type="NCBI Taxonomy" id="1265"/>
    <lineage>
        <taxon>Bacteria</taxon>
        <taxon>Bacillati</taxon>
        <taxon>Bacillota</taxon>
        <taxon>Clostridia</taxon>
        <taxon>Eubacteriales</taxon>
        <taxon>Oscillospiraceae</taxon>
        <taxon>Ruminococcus</taxon>
    </lineage>
</organism>
<name>A0A1H6JLN4_RUMFL</name>
<protein>
    <submittedName>
        <fullName evidence="1">Transposon-encoded protein TnpW</fullName>
    </submittedName>
</protein>
<dbReference type="AlphaFoldDB" id="A0A1H6JLN4"/>
<dbReference type="EMBL" id="FNWV01000005">
    <property type="protein sequence ID" value="SEH60168.1"/>
    <property type="molecule type" value="Genomic_DNA"/>
</dbReference>
<gene>
    <name evidence="1" type="ORF">SAMN02910265_01648</name>
</gene>
<evidence type="ECO:0000313" key="1">
    <source>
        <dbReference type="EMBL" id="SEH60168.1"/>
    </source>
</evidence>
<accession>A0A1H6JLN4</accession>
<sequence length="57" mass="6769">MDNKIKMNNAEASDTEYKFGHTTYIVELHFCLECKETLEDVVKRLIVHDVERVKKQK</sequence>
<dbReference type="InterPro" id="IPR026990">
    <property type="entry name" value="TnpW"/>
</dbReference>
<dbReference type="RefSeq" id="WP_081348180.1">
    <property type="nucleotide sequence ID" value="NZ_FNWV01000005.1"/>
</dbReference>
<dbReference type="Pfam" id="PF14202">
    <property type="entry name" value="TnpW"/>
    <property type="match status" value="1"/>
</dbReference>
<reference evidence="1 2" key="1">
    <citation type="submission" date="2016-10" db="EMBL/GenBank/DDBJ databases">
        <authorList>
            <person name="de Groot N.N."/>
        </authorList>
    </citation>
    <scope>NUCLEOTIDE SEQUENCE [LARGE SCALE GENOMIC DNA]</scope>
    <source>
        <strain evidence="1 2">YAD2003</strain>
    </source>
</reference>
<dbReference type="Proteomes" id="UP000183190">
    <property type="component" value="Unassembled WGS sequence"/>
</dbReference>
<proteinExistence type="predicted"/>